<keyword evidence="2" id="KW-1185">Reference proteome</keyword>
<sequence>MLEMVFYGVIQPRKVDEIISFVWAVVVVMAYKKGRRDVQEQEGK</sequence>
<organism evidence="1 2">
    <name type="scientific">Christensenella hongkongensis</name>
    <dbReference type="NCBI Taxonomy" id="270498"/>
    <lineage>
        <taxon>Bacteria</taxon>
        <taxon>Bacillati</taxon>
        <taxon>Bacillota</taxon>
        <taxon>Clostridia</taxon>
        <taxon>Christensenellales</taxon>
        <taxon>Christensenellaceae</taxon>
        <taxon>Christensenella</taxon>
    </lineage>
</organism>
<gene>
    <name evidence="1" type="ORF">CHK_0688</name>
</gene>
<dbReference type="AlphaFoldDB" id="A0A0M2NI05"/>
<reference evidence="1 2" key="1">
    <citation type="submission" date="2015-04" db="EMBL/GenBank/DDBJ databases">
        <title>Draft genome sequence of bacteremic isolate Catabacter hongkongensis type strain HKU16T.</title>
        <authorList>
            <person name="Lau S.K."/>
            <person name="Teng J.L."/>
            <person name="Huang Y."/>
            <person name="Curreem S.O."/>
            <person name="Tsui S.K."/>
            <person name="Woo P.C."/>
        </authorList>
    </citation>
    <scope>NUCLEOTIDE SEQUENCE [LARGE SCALE GENOMIC DNA]</scope>
    <source>
        <strain evidence="1 2">HKU16</strain>
    </source>
</reference>
<protein>
    <submittedName>
        <fullName evidence="1">Uncharacterized protein</fullName>
    </submittedName>
</protein>
<dbReference type="STRING" id="270498.CHK_0688"/>
<evidence type="ECO:0000313" key="1">
    <source>
        <dbReference type="EMBL" id="KKI51803.1"/>
    </source>
</evidence>
<name>A0A0M2NI05_9FIRM</name>
<dbReference type="EMBL" id="LAYJ01000063">
    <property type="protein sequence ID" value="KKI51803.1"/>
    <property type="molecule type" value="Genomic_DNA"/>
</dbReference>
<proteinExistence type="predicted"/>
<dbReference type="Proteomes" id="UP000034076">
    <property type="component" value="Unassembled WGS sequence"/>
</dbReference>
<evidence type="ECO:0000313" key="2">
    <source>
        <dbReference type="Proteomes" id="UP000034076"/>
    </source>
</evidence>
<comment type="caution">
    <text evidence="1">The sequence shown here is derived from an EMBL/GenBank/DDBJ whole genome shotgun (WGS) entry which is preliminary data.</text>
</comment>
<accession>A0A0M2NI05</accession>